<keyword evidence="2" id="KW-0004">4Fe-4S</keyword>
<dbReference type="InterPro" id="IPR007197">
    <property type="entry name" value="rSAM"/>
</dbReference>
<evidence type="ECO:0000313" key="9">
    <source>
        <dbReference type="EMBL" id="SHI82012.1"/>
    </source>
</evidence>
<dbReference type="SFLD" id="SFLDG01386">
    <property type="entry name" value="main_SPASM_domain-containing"/>
    <property type="match status" value="1"/>
</dbReference>
<dbReference type="InterPro" id="IPR058240">
    <property type="entry name" value="rSAM_sf"/>
</dbReference>
<dbReference type="CDD" id="cd01335">
    <property type="entry name" value="Radical_SAM"/>
    <property type="match status" value="1"/>
</dbReference>
<evidence type="ECO:0000256" key="3">
    <source>
        <dbReference type="ARBA" id="ARBA00022691"/>
    </source>
</evidence>
<keyword evidence="4" id="KW-0479">Metal-binding</keyword>
<feature type="region of interest" description="Disordered" evidence="7">
    <location>
        <begin position="1"/>
        <end position="24"/>
    </location>
</feature>
<sequence>MTPSRIGAPARRPSARPVRVQRHDPAQRPMLVTWEATRACALACRHCRAEAVPLRSPFELGLDEAKALMDEAASFGQPAVIFIITGGDCFERPDLAELAAYGTGLGLHVALSPSGTDKLTKDALAELQEAGVNVISLSVDGATAATHDAFRGLERTFDRTIAGWEAARELGMRVQINSVVARHNVHELPDIAALVRDHGAMTWSGFLLVPTGRGVDLGALGADEVEDVLGAFYDMGEAVPVRTTEGHHFRRVCLQRQVLADRGVSDEEMMRIMGYGPLYRRLRERVVELGLDSGPRRRRPPITVSSGSGFVFVSHTGEVTPSGFLEKSAGNVRDSSLTEIYRRSEVFTGVRDPGLLKGRCGACEYKAVCGGSRARAYNMTGDLHAEDASCNYRPGSFPFPDDVAALMSGSERPRGGARAASGRGGRSGAVGHEGLEVGEAGQTGRAGRAGH</sequence>
<reference evidence="9 10" key="1">
    <citation type="submission" date="2016-11" db="EMBL/GenBank/DDBJ databases">
        <authorList>
            <person name="Varghese N."/>
            <person name="Submissions S."/>
        </authorList>
    </citation>
    <scope>NUCLEOTIDE SEQUENCE [LARGE SCALE GENOMIC DNA]</scope>
    <source>
        <strain evidence="9 10">PA</strain>
    </source>
</reference>
<dbReference type="Proteomes" id="UP000184390">
    <property type="component" value="Unassembled WGS sequence"/>
</dbReference>
<dbReference type="EMBL" id="FQYL01000005">
    <property type="protein sequence ID" value="SHI82012.1"/>
    <property type="molecule type" value="Genomic_DNA"/>
</dbReference>
<dbReference type="SFLD" id="SFLDS00029">
    <property type="entry name" value="Radical_SAM"/>
    <property type="match status" value="1"/>
</dbReference>
<feature type="region of interest" description="Disordered" evidence="7">
    <location>
        <begin position="408"/>
        <end position="451"/>
    </location>
</feature>
<dbReference type="PIRSF" id="PIRSF037420">
    <property type="entry name" value="PQQ_syn_pqqE"/>
    <property type="match status" value="1"/>
</dbReference>
<gene>
    <name evidence="9" type="ORF">SAMN05216246_105116</name>
</gene>
<dbReference type="NCBIfam" id="TIGR04053">
    <property type="entry name" value="TIGR04053 family radical SAM/SPASM domain-containing protein"/>
    <property type="match status" value="1"/>
</dbReference>
<protein>
    <submittedName>
        <fullName evidence="9">Radical SAM protein, BA_1875 family</fullName>
    </submittedName>
</protein>
<evidence type="ECO:0000259" key="8">
    <source>
        <dbReference type="PROSITE" id="PS51918"/>
    </source>
</evidence>
<dbReference type="InterPro" id="IPR013785">
    <property type="entry name" value="Aldolase_TIM"/>
</dbReference>
<feature type="domain" description="Radical SAM core" evidence="8">
    <location>
        <begin position="22"/>
        <end position="248"/>
    </location>
</feature>
<dbReference type="PANTHER" id="PTHR11228">
    <property type="entry name" value="RADICAL SAM DOMAIN PROTEIN"/>
    <property type="match status" value="1"/>
</dbReference>
<keyword evidence="6" id="KW-0411">Iron-sulfur</keyword>
<dbReference type="SFLD" id="SFLDG01067">
    <property type="entry name" value="SPASM/twitch_domain_containing"/>
    <property type="match status" value="1"/>
</dbReference>
<dbReference type="PROSITE" id="PS51918">
    <property type="entry name" value="RADICAL_SAM"/>
    <property type="match status" value="1"/>
</dbReference>
<evidence type="ECO:0000256" key="5">
    <source>
        <dbReference type="ARBA" id="ARBA00023004"/>
    </source>
</evidence>
<dbReference type="PANTHER" id="PTHR11228:SF34">
    <property type="entry name" value="TUNGSTEN-CONTAINING ALDEHYDE FERREDOXIN OXIDOREDUCTASE COFACTOR MODIFYING PROTEIN"/>
    <property type="match status" value="1"/>
</dbReference>
<evidence type="ECO:0000256" key="4">
    <source>
        <dbReference type="ARBA" id="ARBA00022723"/>
    </source>
</evidence>
<comment type="cofactor">
    <cofactor evidence="1">
        <name>[4Fe-4S] cluster</name>
        <dbReference type="ChEBI" id="CHEBI:49883"/>
    </cofactor>
</comment>
<evidence type="ECO:0000256" key="6">
    <source>
        <dbReference type="ARBA" id="ARBA00023014"/>
    </source>
</evidence>
<dbReference type="InterPro" id="IPR017200">
    <property type="entry name" value="PqqE-like"/>
</dbReference>
<dbReference type="Gene3D" id="3.20.20.70">
    <property type="entry name" value="Aldolase class I"/>
    <property type="match status" value="1"/>
</dbReference>
<proteinExistence type="predicted"/>
<keyword evidence="5" id="KW-0408">Iron</keyword>
<dbReference type="RefSeq" id="WP_231952640.1">
    <property type="nucleotide sequence ID" value="NZ_BDIO01000006.1"/>
</dbReference>
<dbReference type="Pfam" id="PF04055">
    <property type="entry name" value="Radical_SAM"/>
    <property type="match status" value="1"/>
</dbReference>
<evidence type="ECO:0000256" key="2">
    <source>
        <dbReference type="ARBA" id="ARBA00022485"/>
    </source>
</evidence>
<dbReference type="SUPFAM" id="SSF102114">
    <property type="entry name" value="Radical SAM enzymes"/>
    <property type="match status" value="1"/>
</dbReference>
<accession>A0ABY1I9S4</accession>
<name>A0ABY1I9S4_9ACTO</name>
<dbReference type="CDD" id="cd21123">
    <property type="entry name" value="SPASM_MftC-like"/>
    <property type="match status" value="1"/>
</dbReference>
<feature type="compositionally biased region" description="Low complexity" evidence="7">
    <location>
        <begin position="1"/>
        <end position="18"/>
    </location>
</feature>
<organism evidence="9 10">
    <name type="scientific">Actinomyces denticolens</name>
    <dbReference type="NCBI Taxonomy" id="52767"/>
    <lineage>
        <taxon>Bacteria</taxon>
        <taxon>Bacillati</taxon>
        <taxon>Actinomycetota</taxon>
        <taxon>Actinomycetes</taxon>
        <taxon>Actinomycetales</taxon>
        <taxon>Actinomycetaceae</taxon>
        <taxon>Actinomyces</taxon>
    </lineage>
</organism>
<keyword evidence="3" id="KW-0949">S-adenosyl-L-methionine</keyword>
<evidence type="ECO:0000313" key="10">
    <source>
        <dbReference type="Proteomes" id="UP000184390"/>
    </source>
</evidence>
<evidence type="ECO:0000256" key="1">
    <source>
        <dbReference type="ARBA" id="ARBA00001966"/>
    </source>
</evidence>
<keyword evidence="10" id="KW-1185">Reference proteome</keyword>
<dbReference type="InterPro" id="IPR050377">
    <property type="entry name" value="Radical_SAM_PqqE_MftC-like"/>
</dbReference>
<evidence type="ECO:0000256" key="7">
    <source>
        <dbReference type="SAM" id="MobiDB-lite"/>
    </source>
</evidence>
<comment type="caution">
    <text evidence="9">The sequence shown here is derived from an EMBL/GenBank/DDBJ whole genome shotgun (WGS) entry which is preliminary data.</text>
</comment>